<keyword evidence="5" id="KW-1185">Reference proteome</keyword>
<dbReference type="Gene3D" id="1.25.40.10">
    <property type="entry name" value="Tetratricopeptide repeat domain"/>
    <property type="match status" value="2"/>
</dbReference>
<protein>
    <submittedName>
        <fullName evidence="4">Tetratricopeptide repeat-containing protein</fullName>
    </submittedName>
</protein>
<dbReference type="SMART" id="SM00530">
    <property type="entry name" value="HTH_XRE"/>
    <property type="match status" value="1"/>
</dbReference>
<dbReference type="PANTHER" id="PTHR46797:SF1">
    <property type="entry name" value="METHYLPHOSPHONATE SYNTHASE"/>
    <property type="match status" value="1"/>
</dbReference>
<dbReference type="GeneID" id="93711509"/>
<dbReference type="SUPFAM" id="SSF47413">
    <property type="entry name" value="lambda repressor-like DNA-binding domains"/>
    <property type="match status" value="1"/>
</dbReference>
<dbReference type="InterPro" id="IPR050807">
    <property type="entry name" value="TransReg_Diox_bact_type"/>
</dbReference>
<evidence type="ECO:0000313" key="4">
    <source>
        <dbReference type="EMBL" id="SFQ70908.1"/>
    </source>
</evidence>
<evidence type="ECO:0000313" key="5">
    <source>
        <dbReference type="Proteomes" id="UP000182762"/>
    </source>
</evidence>
<name>A0A1I6AQ89_9BACI</name>
<dbReference type="SMART" id="SM00028">
    <property type="entry name" value="TPR"/>
    <property type="match status" value="6"/>
</dbReference>
<dbReference type="InterPro" id="IPR019734">
    <property type="entry name" value="TPR_rpt"/>
</dbReference>
<organism evidence="4 5">
    <name type="scientific">Priestia endophytica DSM 13796</name>
    <dbReference type="NCBI Taxonomy" id="1121089"/>
    <lineage>
        <taxon>Bacteria</taxon>
        <taxon>Bacillati</taxon>
        <taxon>Bacillota</taxon>
        <taxon>Bacilli</taxon>
        <taxon>Bacillales</taxon>
        <taxon>Bacillaceae</taxon>
        <taxon>Priestia</taxon>
    </lineage>
</organism>
<dbReference type="RefSeq" id="WP_061803191.1">
    <property type="nucleotide sequence ID" value="NZ_FOXX01000007.1"/>
</dbReference>
<evidence type="ECO:0000259" key="3">
    <source>
        <dbReference type="PROSITE" id="PS50943"/>
    </source>
</evidence>
<dbReference type="InterPro" id="IPR041617">
    <property type="entry name" value="TPR_MalT"/>
</dbReference>
<gene>
    <name evidence="4" type="ORF">SAMN02745910_02882</name>
</gene>
<proteinExistence type="predicted"/>
<accession>A0A1I6AQ89</accession>
<dbReference type="PANTHER" id="PTHR46797">
    <property type="entry name" value="HTH-TYPE TRANSCRIPTIONAL REGULATOR"/>
    <property type="match status" value="1"/>
</dbReference>
<dbReference type="Proteomes" id="UP000182762">
    <property type="component" value="Unassembled WGS sequence"/>
</dbReference>
<dbReference type="CDD" id="cd00093">
    <property type="entry name" value="HTH_XRE"/>
    <property type="match status" value="1"/>
</dbReference>
<reference evidence="4 5" key="1">
    <citation type="submission" date="2016-10" db="EMBL/GenBank/DDBJ databases">
        <authorList>
            <person name="Varghese N."/>
            <person name="Submissions S."/>
        </authorList>
    </citation>
    <scope>NUCLEOTIDE SEQUENCE [LARGE SCALE GENOMIC DNA]</scope>
    <source>
        <strain evidence="4 5">DSM 13796</strain>
    </source>
</reference>
<dbReference type="InterPro" id="IPR011990">
    <property type="entry name" value="TPR-like_helical_dom_sf"/>
</dbReference>
<sequence length="432" mass="49693">MRTVGERIKLQRKSLGFTQGDLSGPNLSHSMISLIERNHTKPSLKTLEHIASKLGVSVSYLLGEAENNDSVEVETNNKERVISMCIALINSKKYENAYKALEPLTHDENNFTIRGKALKLLSEISVNKGEYEEAVRYLNDCLVYITPFDLNYHIEVYSSLATCYRQLENYSSCIDHALYASILLRTQYHEFDKIVHLKVLYDLAYGYCKTNQFMRGIVHIKEALSLMETSSVFYQEDRFYMLKGLAELHLEQPKEGIQSTLYALSRIDRSSPDSNYSDCLLHLGILYRQVGELSKSQDYLKKSLTIAKTHHQEHHVVDTYYELAATAYEQQNLEAAEEYCQQGILYSHSFKESKARLLAMMARIKFKQNSLGESLIYINDCEKFCKEFNISYILSHCYAIKAQILEEQQNYAEANDMLKKSNNLLSSMYSSS</sequence>
<keyword evidence="1" id="KW-0238">DNA-binding</keyword>
<dbReference type="SUPFAM" id="SSF48452">
    <property type="entry name" value="TPR-like"/>
    <property type="match status" value="2"/>
</dbReference>
<feature type="domain" description="HTH cro/C1-type" evidence="3">
    <location>
        <begin position="8"/>
        <end position="61"/>
    </location>
</feature>
<evidence type="ECO:0000256" key="1">
    <source>
        <dbReference type="ARBA" id="ARBA00023125"/>
    </source>
</evidence>
<dbReference type="InterPro" id="IPR001387">
    <property type="entry name" value="Cro/C1-type_HTH"/>
</dbReference>
<dbReference type="Pfam" id="PF01381">
    <property type="entry name" value="HTH_3"/>
    <property type="match status" value="1"/>
</dbReference>
<dbReference type="Pfam" id="PF17874">
    <property type="entry name" value="TPR_MalT"/>
    <property type="match status" value="1"/>
</dbReference>
<feature type="repeat" description="TPR" evidence="2">
    <location>
        <begin position="277"/>
        <end position="310"/>
    </location>
</feature>
<comment type="caution">
    <text evidence="4">The sequence shown here is derived from an EMBL/GenBank/DDBJ whole genome shotgun (WGS) entry which is preliminary data.</text>
</comment>
<keyword evidence="2" id="KW-0802">TPR repeat</keyword>
<dbReference type="EMBL" id="FOXX01000007">
    <property type="protein sequence ID" value="SFQ70908.1"/>
    <property type="molecule type" value="Genomic_DNA"/>
</dbReference>
<dbReference type="PROSITE" id="PS50943">
    <property type="entry name" value="HTH_CROC1"/>
    <property type="match status" value="1"/>
</dbReference>
<dbReference type="InterPro" id="IPR010982">
    <property type="entry name" value="Lambda_DNA-bd_dom_sf"/>
</dbReference>
<evidence type="ECO:0000256" key="2">
    <source>
        <dbReference type="PROSITE-ProRule" id="PRU00339"/>
    </source>
</evidence>
<dbReference type="PROSITE" id="PS50005">
    <property type="entry name" value="TPR"/>
    <property type="match status" value="1"/>
</dbReference>